<evidence type="ECO:0000256" key="1">
    <source>
        <dbReference type="SAM" id="Phobius"/>
    </source>
</evidence>
<evidence type="ECO:0000313" key="2">
    <source>
        <dbReference type="EMBL" id="AVK77433.1"/>
    </source>
</evidence>
<gene>
    <name evidence="2" type="ORF">pmac_cds_745</name>
</gene>
<keyword evidence="1" id="KW-0812">Transmembrane</keyword>
<feature type="transmembrane region" description="Helical" evidence="1">
    <location>
        <begin position="27"/>
        <end position="48"/>
    </location>
</feature>
<reference evidence="2" key="1">
    <citation type="journal article" date="2018" name="Nat. Commun.">
        <title>Diversity and evolution of the emerging Pandoraviridae family.</title>
        <authorList>
            <person name="Legendre M."/>
            <person name="Fabre E."/>
            <person name="Poirot O."/>
            <person name="Jeudy S."/>
            <person name="Lartigue A."/>
            <person name="Alempic J.M."/>
            <person name="Beucher L."/>
            <person name="Philippe N."/>
            <person name="Bertaux L."/>
            <person name="Christo-Foroux E."/>
            <person name="Labadie K."/>
            <person name="Coute Y."/>
            <person name="Abergel C."/>
            <person name="Claverie J.M."/>
        </authorList>
    </citation>
    <scope>NUCLEOTIDE SEQUENCE [LARGE SCALE GENOMIC DNA]</scope>
    <source>
        <strain evidence="2">Macleodensis</strain>
    </source>
</reference>
<dbReference type="RefSeq" id="YP_009481429.1">
    <property type="nucleotide sequence ID" value="NC_037665.1"/>
</dbReference>
<dbReference type="KEGG" id="vg:36841888"/>
<protein>
    <submittedName>
        <fullName evidence="2">Uncharacterized protein</fullName>
    </submittedName>
</protein>
<dbReference type="Proteomes" id="UP000249758">
    <property type="component" value="Segment"/>
</dbReference>
<organism evidence="2">
    <name type="scientific">Pandoravirus macleodensis</name>
    <dbReference type="NCBI Taxonomy" id="2107707"/>
    <lineage>
        <taxon>Viruses</taxon>
        <taxon>Pandoravirus</taxon>
    </lineage>
</organism>
<accession>A0A2U7UG09</accession>
<keyword evidence="1" id="KW-0472">Membrane</keyword>
<keyword evidence="1" id="KW-1133">Transmembrane helix</keyword>
<proteinExistence type="predicted"/>
<dbReference type="GeneID" id="36841888"/>
<dbReference type="EMBL" id="MG011691">
    <property type="protein sequence ID" value="AVK77433.1"/>
    <property type="molecule type" value="Genomic_DNA"/>
</dbReference>
<sequence length="114" mass="12172">MPTPTNDAPPLAFGDYLAGRLSRPLEASALGIVYLLFLLVGGWIPLWAGHAVTTRILSVACSFVGMTWPARGPTIDVVGVGLPGIVLFLGILRCDHDRLVQAWRASLPTPRPSV</sequence>
<name>A0A2U7UG09_9VIRU</name>